<organism evidence="2">
    <name type="scientific">Singulisphaera sp. Ch08</name>
    <dbReference type="NCBI Taxonomy" id="3120278"/>
    <lineage>
        <taxon>Bacteria</taxon>
        <taxon>Pseudomonadati</taxon>
        <taxon>Planctomycetota</taxon>
        <taxon>Planctomycetia</taxon>
        <taxon>Isosphaerales</taxon>
        <taxon>Isosphaeraceae</taxon>
        <taxon>Singulisphaera</taxon>
    </lineage>
</organism>
<accession>A0AAU7CRT9</accession>
<name>A0AAU7CRT9_9BACT</name>
<dbReference type="RefSeq" id="WP_406701164.1">
    <property type="nucleotide sequence ID" value="NZ_CP155447.1"/>
</dbReference>
<reference evidence="2" key="1">
    <citation type="submission" date="2024-05" db="EMBL/GenBank/DDBJ databases">
        <title>Planctomycetes of the genus Singulisphaera possess chitinolytic capabilities.</title>
        <authorList>
            <person name="Ivanova A."/>
        </authorList>
    </citation>
    <scope>NUCLEOTIDE SEQUENCE</scope>
    <source>
        <strain evidence="2">Ch08T</strain>
    </source>
</reference>
<dbReference type="AlphaFoldDB" id="A0AAU7CRT9"/>
<dbReference type="EMBL" id="CP155447">
    <property type="protein sequence ID" value="XBH08332.1"/>
    <property type="molecule type" value="Genomic_DNA"/>
</dbReference>
<protein>
    <submittedName>
        <fullName evidence="2">Uncharacterized protein</fullName>
    </submittedName>
</protein>
<evidence type="ECO:0000313" key="2">
    <source>
        <dbReference type="EMBL" id="XBH08332.1"/>
    </source>
</evidence>
<gene>
    <name evidence="2" type="ORF">V5E97_15430</name>
</gene>
<feature type="region of interest" description="Disordered" evidence="1">
    <location>
        <begin position="136"/>
        <end position="168"/>
    </location>
</feature>
<feature type="compositionally biased region" description="Basic and acidic residues" evidence="1">
    <location>
        <begin position="150"/>
        <end position="159"/>
    </location>
</feature>
<proteinExistence type="predicted"/>
<evidence type="ECO:0000256" key="1">
    <source>
        <dbReference type="SAM" id="MobiDB-lite"/>
    </source>
</evidence>
<sequence>MTPQFYDPDIAEEAFLAPQLVYNLNLPSVTYVCKDLATLSRIQAIPSDLGFGGAVADDTPAPPSKVEMLYKQLEKEKAVWLTLLNTPITVLNPRRDLATEEAPNYPVQVLMTGGVHKGKEGWVFVGMVSPFPRKRLSGPFQFGQQPSRAAENRKDDHQKSKPVPKESPITEAQLADMMRAKSVGLCGAPTLDGTPCKRRVAGGGFCYQHH</sequence>